<dbReference type="AlphaFoldDB" id="A0A445MM82"/>
<name>A0A445MM82_ENSVE</name>
<feature type="non-terminal residue" evidence="1">
    <location>
        <position position="1"/>
    </location>
</feature>
<accession>A0A445MM82</accession>
<dbReference type="Proteomes" id="UP000290560">
    <property type="component" value="Unassembled WGS sequence"/>
</dbReference>
<dbReference type="EMBL" id="KV876714">
    <property type="protein sequence ID" value="RZR75349.1"/>
    <property type="molecule type" value="Genomic_DNA"/>
</dbReference>
<organism evidence="1">
    <name type="scientific">Ensete ventricosum</name>
    <name type="common">Abyssinian banana</name>
    <name type="synonym">Musa ensete</name>
    <dbReference type="NCBI Taxonomy" id="4639"/>
    <lineage>
        <taxon>Eukaryota</taxon>
        <taxon>Viridiplantae</taxon>
        <taxon>Streptophyta</taxon>
        <taxon>Embryophyta</taxon>
        <taxon>Tracheophyta</taxon>
        <taxon>Spermatophyta</taxon>
        <taxon>Magnoliopsida</taxon>
        <taxon>Liliopsida</taxon>
        <taxon>Zingiberales</taxon>
        <taxon>Musaceae</taxon>
        <taxon>Ensete</taxon>
    </lineage>
</organism>
<gene>
    <name evidence="1" type="ORF">BHM03_00055223</name>
</gene>
<proteinExistence type="predicted"/>
<sequence>SRVSIGFSCTISEIQNTGHSRRISPWEVVQTRFREKMRRSYKLHEVAPRVEFRFVLRAPSRKFKILAIHNVLAHAIHNVLAHISHVSMVSQKNATVINFKESRVSIGFSCTVSKIQNTGLSRLISPWEVVQARFAKN</sequence>
<reference evidence="1" key="1">
    <citation type="journal article" date="2018" name="Data Brief">
        <title>Genome sequence data from 17 accessions of Ensete ventricosum, a staple food crop for millions in Ethiopia.</title>
        <authorList>
            <person name="Yemataw Z."/>
            <person name="Muzemil S."/>
            <person name="Ambachew D."/>
            <person name="Tripathi L."/>
            <person name="Tesfaye K."/>
            <person name="Chala A."/>
            <person name="Farbos A."/>
            <person name="O'Neill P."/>
            <person name="Moore K."/>
            <person name="Grant M."/>
            <person name="Studholme D.J."/>
        </authorList>
    </citation>
    <scope>NUCLEOTIDE SEQUENCE [LARGE SCALE GENOMIC DNA]</scope>
    <source>
        <tissue evidence="1">Leaf</tissue>
    </source>
</reference>
<protein>
    <submittedName>
        <fullName evidence="1">Uncharacterized protein</fullName>
    </submittedName>
</protein>
<evidence type="ECO:0000313" key="1">
    <source>
        <dbReference type="EMBL" id="RZR75349.1"/>
    </source>
</evidence>